<protein>
    <submittedName>
        <fullName evidence="1">Uncharacterized protein</fullName>
    </submittedName>
</protein>
<evidence type="ECO:0000313" key="1">
    <source>
        <dbReference type="EMBL" id="KAJ8967853.1"/>
    </source>
</evidence>
<evidence type="ECO:0000313" key="2">
    <source>
        <dbReference type="Proteomes" id="UP001162164"/>
    </source>
</evidence>
<sequence>MEKILRRLVNSPDLTPPDNFLWGYLKNKFIEKFIGVGNTVPTFLTKMSSDEECITGIHKRRKTGPGNLSIRIKHIVIGPGLQLLLQRPSLAVQLVGLVCNSISEETGSKLVKGVLKKTCLSGVKIVELAVAVVQISS</sequence>
<gene>
    <name evidence="1" type="ORF">NQ317_018347</name>
</gene>
<proteinExistence type="predicted"/>
<comment type="caution">
    <text evidence="1">The sequence shown here is derived from an EMBL/GenBank/DDBJ whole genome shotgun (WGS) entry which is preliminary data.</text>
</comment>
<dbReference type="Proteomes" id="UP001162164">
    <property type="component" value="Unassembled WGS sequence"/>
</dbReference>
<keyword evidence="2" id="KW-1185">Reference proteome</keyword>
<reference evidence="1" key="1">
    <citation type="journal article" date="2023" name="Insect Mol. Biol.">
        <title>Genome sequencing provides insights into the evolution of gene families encoding plant cell wall-degrading enzymes in longhorned beetles.</title>
        <authorList>
            <person name="Shin N.R."/>
            <person name="Okamura Y."/>
            <person name="Kirsch R."/>
            <person name="Pauchet Y."/>
        </authorList>
    </citation>
    <scope>NUCLEOTIDE SEQUENCE</scope>
    <source>
        <strain evidence="1">MMC_N1</strain>
    </source>
</reference>
<organism evidence="1 2">
    <name type="scientific">Molorchus minor</name>
    <dbReference type="NCBI Taxonomy" id="1323400"/>
    <lineage>
        <taxon>Eukaryota</taxon>
        <taxon>Metazoa</taxon>
        <taxon>Ecdysozoa</taxon>
        <taxon>Arthropoda</taxon>
        <taxon>Hexapoda</taxon>
        <taxon>Insecta</taxon>
        <taxon>Pterygota</taxon>
        <taxon>Neoptera</taxon>
        <taxon>Endopterygota</taxon>
        <taxon>Coleoptera</taxon>
        <taxon>Polyphaga</taxon>
        <taxon>Cucujiformia</taxon>
        <taxon>Chrysomeloidea</taxon>
        <taxon>Cerambycidae</taxon>
        <taxon>Lamiinae</taxon>
        <taxon>Monochamini</taxon>
        <taxon>Molorchus</taxon>
    </lineage>
</organism>
<name>A0ABQ9IWP7_9CUCU</name>
<dbReference type="EMBL" id="JAPWTJ010002116">
    <property type="protein sequence ID" value="KAJ8967853.1"/>
    <property type="molecule type" value="Genomic_DNA"/>
</dbReference>
<accession>A0ABQ9IWP7</accession>